<feature type="compositionally biased region" description="Polar residues" evidence="1">
    <location>
        <begin position="324"/>
        <end position="354"/>
    </location>
</feature>
<feature type="region of interest" description="Disordered" evidence="1">
    <location>
        <begin position="587"/>
        <end position="612"/>
    </location>
</feature>
<protein>
    <submittedName>
        <fullName evidence="2">Uncharacterized protein</fullName>
    </submittedName>
</protein>
<feature type="region of interest" description="Disordered" evidence="1">
    <location>
        <begin position="102"/>
        <end position="136"/>
    </location>
</feature>
<accession>A0AAI8Y5Y0</accession>
<keyword evidence="3" id="KW-1185">Reference proteome</keyword>
<dbReference type="AlphaFoldDB" id="A0AAI8Y5Y0"/>
<dbReference type="EMBL" id="CAKKNF020000021">
    <property type="protein sequence ID" value="CAH0747324.1"/>
    <property type="molecule type" value="Genomic_DNA"/>
</dbReference>
<organism evidence="2 3">
    <name type="scientific">Bemisia tabaci</name>
    <name type="common">Sweetpotato whitefly</name>
    <name type="synonym">Aleurodes tabaci</name>
    <dbReference type="NCBI Taxonomy" id="7038"/>
    <lineage>
        <taxon>Eukaryota</taxon>
        <taxon>Metazoa</taxon>
        <taxon>Ecdysozoa</taxon>
        <taxon>Arthropoda</taxon>
        <taxon>Hexapoda</taxon>
        <taxon>Insecta</taxon>
        <taxon>Pterygota</taxon>
        <taxon>Neoptera</taxon>
        <taxon>Paraneoptera</taxon>
        <taxon>Hemiptera</taxon>
        <taxon>Sternorrhyncha</taxon>
        <taxon>Aleyrodoidea</taxon>
        <taxon>Aleyrodidae</taxon>
        <taxon>Aleyrodinae</taxon>
        <taxon>Bemisia</taxon>
    </lineage>
</organism>
<evidence type="ECO:0000313" key="3">
    <source>
        <dbReference type="Proteomes" id="UP001152759"/>
    </source>
</evidence>
<gene>
    <name evidence="2" type="ORF">BEMITA_LOCUS131</name>
</gene>
<dbReference type="Proteomes" id="UP001152759">
    <property type="component" value="Unassembled WGS sequence"/>
</dbReference>
<evidence type="ECO:0000313" key="2">
    <source>
        <dbReference type="EMBL" id="CAH0747324.1"/>
    </source>
</evidence>
<evidence type="ECO:0000256" key="1">
    <source>
        <dbReference type="SAM" id="MobiDB-lite"/>
    </source>
</evidence>
<sequence>MGPKMSMERSLEEELISARMSLRRQTIRCHQIISALVKKMQDKEKEAQAEKQLRDRQLSGVLRSLYNLEARLRREQRAIRQQLLEKDNVIAEQQREIERLRRAGASSEKVPCGTQRISVESQTSPLPAPPTELRLDNDTTDAKKFFDTTDAKKFFDTKPDLITSIIVSPTKNDPHEDHKKPRVTFDTDCIYFPNDSNIMDNFDSYEFNQNSLESFGNASSRSDSDVEFKNEINSFDLIKSNVEPNDSIDSGDRTIVPESPGILEPPTPFKISQSPRTLIQEVKIGSENDRIDEYYQNNPVLKCVNQILLRDEEDYLEARDNLQEQRQASQESLKPSSSPRQTQNSEPIFKTSPSFKSNDEKFLYPLQSKLFTPPRIMSNCKSVKLPPALPPKPQCLLKSKPKISFNSSISTNPFITSPEPGGQKLAQPIRIEHNEKISSVLEAINNPDSPFPKPPSPNDELYVISNSALSGHDDDYVDELMTSHYQPGSNDNSTKEEQPWEQLCADKLLEDLTNSNESKSDLLNLLPNMYHSPKSDKQVPSSVSQMVKKFENITKVSPKTKELAKEMDLSQNFEEFCLEDCDMESVDSNKSTSDSSRISAEGAEVLGNPPEDGTGGATYENFLEATGLSQKSIMTPSRMFSNHKHVMKPKDVKHRNKVNNVNKSNNVGLFQRCSTATSINGGPTIKYWTEPFL</sequence>
<feature type="region of interest" description="Disordered" evidence="1">
    <location>
        <begin position="323"/>
        <end position="354"/>
    </location>
</feature>
<proteinExistence type="predicted"/>
<reference evidence="2" key="1">
    <citation type="submission" date="2021-12" db="EMBL/GenBank/DDBJ databases">
        <authorList>
            <person name="King R."/>
        </authorList>
    </citation>
    <scope>NUCLEOTIDE SEQUENCE</scope>
</reference>
<feature type="compositionally biased region" description="Polar residues" evidence="1">
    <location>
        <begin position="115"/>
        <end position="125"/>
    </location>
</feature>
<name>A0AAI8Y5Y0_BEMTA</name>
<feature type="compositionally biased region" description="Low complexity" evidence="1">
    <location>
        <begin position="587"/>
        <end position="599"/>
    </location>
</feature>
<comment type="caution">
    <text evidence="2">The sequence shown here is derived from an EMBL/GenBank/DDBJ whole genome shotgun (WGS) entry which is preliminary data.</text>
</comment>